<dbReference type="GO" id="GO:0004377">
    <property type="term" value="F:GDP-Man:Man(3)GlcNAc(2)-PP-Dol alpha-1,2-mannosyltransferase activity"/>
    <property type="evidence" value="ECO:0007669"/>
    <property type="project" value="UniProtKB-UniRule"/>
</dbReference>
<comment type="subcellular location">
    <subcellularLocation>
        <location evidence="1">Endoplasmic reticulum membrane</location>
        <topology evidence="1">Single-pass membrane protein</topology>
    </subcellularLocation>
</comment>
<evidence type="ECO:0000256" key="11">
    <source>
        <dbReference type="ARBA" id="ARBA00045065"/>
    </source>
</evidence>
<dbReference type="STRING" id="857566.A0A1E3PKR1"/>
<comment type="pathway">
    <text evidence="2 12">Protein modification; protein glycosylation.</text>
</comment>
<dbReference type="InterPro" id="IPR038013">
    <property type="entry name" value="ALG11"/>
</dbReference>
<keyword evidence="9 12" id="KW-1133">Transmembrane helix</keyword>
<feature type="transmembrane region" description="Helical" evidence="12">
    <location>
        <begin position="264"/>
        <end position="284"/>
    </location>
</feature>
<dbReference type="OrthoDB" id="2276068at2759"/>
<comment type="similarity">
    <text evidence="12">Belongs to the glycosyltransferase group 1 family. Glycosyltransferase 4 subfamily.</text>
</comment>
<dbReference type="Pfam" id="PF00534">
    <property type="entry name" value="Glycos_transf_1"/>
    <property type="match status" value="1"/>
</dbReference>
<dbReference type="PANTHER" id="PTHR45919:SF1">
    <property type="entry name" value="GDP-MAN:MAN(3)GLCNAC(2)-PP-DOL ALPHA-1,2-MANNOSYLTRANSFERASE"/>
    <property type="match status" value="1"/>
</dbReference>
<feature type="transmembrane region" description="Helical" evidence="12">
    <location>
        <begin position="222"/>
        <end position="243"/>
    </location>
</feature>
<keyword evidence="10 12" id="KW-0472">Membrane</keyword>
<dbReference type="UniPathway" id="UPA00378"/>
<evidence type="ECO:0000259" key="14">
    <source>
        <dbReference type="Pfam" id="PF15924"/>
    </source>
</evidence>
<organism evidence="15 16">
    <name type="scientific">Nadsonia fulvescens var. elongata DSM 6958</name>
    <dbReference type="NCBI Taxonomy" id="857566"/>
    <lineage>
        <taxon>Eukaryota</taxon>
        <taxon>Fungi</taxon>
        <taxon>Dikarya</taxon>
        <taxon>Ascomycota</taxon>
        <taxon>Saccharomycotina</taxon>
        <taxon>Dipodascomycetes</taxon>
        <taxon>Dipodascales</taxon>
        <taxon>Dipodascales incertae sedis</taxon>
        <taxon>Nadsonia</taxon>
    </lineage>
</organism>
<dbReference type="GO" id="GO:0005789">
    <property type="term" value="C:endoplasmic reticulum membrane"/>
    <property type="evidence" value="ECO:0007669"/>
    <property type="project" value="UniProtKB-SubCell"/>
</dbReference>
<dbReference type="AlphaFoldDB" id="A0A1E3PKR1"/>
<evidence type="ECO:0000256" key="6">
    <source>
        <dbReference type="ARBA" id="ARBA00022679"/>
    </source>
</evidence>
<protein>
    <recommendedName>
        <fullName evidence="4 12">GDP-Man:Man(3)GlcNAc(2)-PP-Dol alpha-1,2-mannosyltransferase</fullName>
        <ecNumber evidence="3 12">2.4.1.131</ecNumber>
    </recommendedName>
</protein>
<dbReference type="Proteomes" id="UP000095009">
    <property type="component" value="Unassembled WGS sequence"/>
</dbReference>
<evidence type="ECO:0000256" key="5">
    <source>
        <dbReference type="ARBA" id="ARBA00022676"/>
    </source>
</evidence>
<evidence type="ECO:0000256" key="10">
    <source>
        <dbReference type="ARBA" id="ARBA00023136"/>
    </source>
</evidence>
<accession>A0A1E3PKR1</accession>
<keyword evidence="6 12" id="KW-0808">Transferase</keyword>
<feature type="transmembrane region" description="Helical" evidence="12">
    <location>
        <begin position="188"/>
        <end position="210"/>
    </location>
</feature>
<comment type="catalytic activity">
    <reaction evidence="11 12">
        <text>an alpha-D-Man-(1-&gt;3)-[alpha-D-Man-(1-&gt;6)]-beta-D-Man-(1-&gt;4)-beta-D-GlcNAc-(1-&gt;4)-alpha-D-GlcNAc-diphospho-di-trans,poly-cis-dolichol + 2 GDP-alpha-D-mannose = an alpha-D-Man-(1-&gt;2)-alpha-D-Man-(1-&gt;2)-alpha-D-Man-(1-&gt;3)-[alpha-D-Man-(1-&gt;6)]-beta-D-Man-(1-&gt;4)-beta-D-GlcNAc-(1-&gt;4)-alpha-D-GlcNAc-diphospho-di-trans,poly-cis-dolichol + 2 GDP + 2 H(+)</text>
        <dbReference type="Rhea" id="RHEA:29523"/>
        <dbReference type="Rhea" id="RHEA-COMP:19515"/>
        <dbReference type="Rhea" id="RHEA-COMP:19516"/>
        <dbReference type="ChEBI" id="CHEBI:15378"/>
        <dbReference type="ChEBI" id="CHEBI:57527"/>
        <dbReference type="ChEBI" id="CHEBI:58189"/>
        <dbReference type="ChEBI" id="CHEBI:132511"/>
        <dbReference type="ChEBI" id="CHEBI:132515"/>
        <dbReference type="EC" id="2.4.1.131"/>
    </reaction>
    <physiologicalReaction direction="left-to-right" evidence="11 12">
        <dbReference type="Rhea" id="RHEA:29524"/>
    </physiologicalReaction>
</comment>
<name>A0A1E3PKR1_9ASCO</name>
<proteinExistence type="inferred from homology"/>
<dbReference type="SUPFAM" id="SSF53756">
    <property type="entry name" value="UDP-Glycosyltransferase/glycogen phosphorylase"/>
    <property type="match status" value="1"/>
</dbReference>
<evidence type="ECO:0000313" key="15">
    <source>
        <dbReference type="EMBL" id="ODQ65784.1"/>
    </source>
</evidence>
<keyword evidence="7 12" id="KW-0812">Transmembrane</keyword>
<sequence>MYSGGKASKRYRSPPKKWIEKLQKGNKFNKAQTAAIRRQLILQSEDPSVYSTLGALNGDDRSIKLDDSTNVGGLIPKIPNGRDAFKFDKFDPKARRVIYGFFHPFANAGGGGERVLWQAVKATLEASPVNIVAIYTCDYTSRESRCDMLNKAKDKFAINLIDQESIAKRIVFVYLPNRNYLTHSTYPIFTLLGQALGSAYVAYLGLFSLVPDVWIDTMGYPFAYPVVTAIISVPIAAYVHYPLISSDMISSISCNSVFNIGKYVYWKLFALLYTWVGSYASVVMTNSTWTNNHIQALWWWGLRKEHIRPVFPPCNTEELATLTLDNRSDDVICIAQFRPEKRHDLIIEEFAKFLSCANLTSKPHLILTGSCRDEIDEATVSDLRVLARKHNLVDNEDISFVINPAWSEIKTLLSKASIGVNAMWNEHFGIVVVEYMAAGLIPVVHFSAGPRYDIVTPYNDQVTGYHFTSVKDKSLSKDDNQVSSQSVSSSLSEALSLVYELSSEEKMAVRQRGRDSVTKKFLEEEFDRQWIIRVNVLAKLEAVRRGQRVGRANYD</sequence>
<evidence type="ECO:0000256" key="12">
    <source>
        <dbReference type="RuleBase" id="RU367051"/>
    </source>
</evidence>
<dbReference type="InterPro" id="IPR031814">
    <property type="entry name" value="ALG11_N"/>
</dbReference>
<keyword evidence="16" id="KW-1185">Reference proteome</keyword>
<evidence type="ECO:0000256" key="4">
    <source>
        <dbReference type="ARBA" id="ARBA00022018"/>
    </source>
</evidence>
<dbReference type="GO" id="GO:0006488">
    <property type="term" value="P:dolichol-linked oligosaccharide biosynthetic process"/>
    <property type="evidence" value="ECO:0007669"/>
    <property type="project" value="EnsemblFungi"/>
</dbReference>
<keyword evidence="5 12" id="KW-0328">Glycosyltransferase</keyword>
<dbReference type="PANTHER" id="PTHR45919">
    <property type="entry name" value="GDP-MAN:MAN(3)GLCNAC(2)-PP-DOL ALPHA-1,2-MANNOSYLTRANSFERASE"/>
    <property type="match status" value="1"/>
</dbReference>
<gene>
    <name evidence="15" type="ORF">NADFUDRAFT_24751</name>
</gene>
<dbReference type="InterPro" id="IPR001296">
    <property type="entry name" value="Glyco_trans_1"/>
</dbReference>
<evidence type="ECO:0000256" key="2">
    <source>
        <dbReference type="ARBA" id="ARBA00004922"/>
    </source>
</evidence>
<evidence type="ECO:0000313" key="16">
    <source>
        <dbReference type="Proteomes" id="UP000095009"/>
    </source>
</evidence>
<feature type="domain" description="ALG11 mannosyltransferase N-terminal" evidence="14">
    <location>
        <begin position="97"/>
        <end position="298"/>
    </location>
</feature>
<evidence type="ECO:0000256" key="1">
    <source>
        <dbReference type="ARBA" id="ARBA00004389"/>
    </source>
</evidence>
<feature type="domain" description="Glycosyl transferase family 1" evidence="13">
    <location>
        <begin position="322"/>
        <end position="482"/>
    </location>
</feature>
<dbReference type="CDD" id="cd03806">
    <property type="entry name" value="GT4_ALG11-like"/>
    <property type="match status" value="1"/>
</dbReference>
<evidence type="ECO:0000256" key="8">
    <source>
        <dbReference type="ARBA" id="ARBA00022824"/>
    </source>
</evidence>
<keyword evidence="8 12" id="KW-0256">Endoplasmic reticulum</keyword>
<evidence type="ECO:0000256" key="3">
    <source>
        <dbReference type="ARBA" id="ARBA00012645"/>
    </source>
</evidence>
<dbReference type="EC" id="2.4.1.131" evidence="3 12"/>
<reference evidence="15 16" key="1">
    <citation type="journal article" date="2016" name="Proc. Natl. Acad. Sci. U.S.A.">
        <title>Comparative genomics of biotechnologically important yeasts.</title>
        <authorList>
            <person name="Riley R."/>
            <person name="Haridas S."/>
            <person name="Wolfe K.H."/>
            <person name="Lopes M.R."/>
            <person name="Hittinger C.T."/>
            <person name="Goeker M."/>
            <person name="Salamov A.A."/>
            <person name="Wisecaver J.H."/>
            <person name="Long T.M."/>
            <person name="Calvey C.H."/>
            <person name="Aerts A.L."/>
            <person name="Barry K.W."/>
            <person name="Choi C."/>
            <person name="Clum A."/>
            <person name="Coughlan A.Y."/>
            <person name="Deshpande S."/>
            <person name="Douglass A.P."/>
            <person name="Hanson S.J."/>
            <person name="Klenk H.-P."/>
            <person name="LaButti K.M."/>
            <person name="Lapidus A."/>
            <person name="Lindquist E.A."/>
            <person name="Lipzen A.M."/>
            <person name="Meier-Kolthoff J.P."/>
            <person name="Ohm R.A."/>
            <person name="Otillar R.P."/>
            <person name="Pangilinan J.L."/>
            <person name="Peng Y."/>
            <person name="Rokas A."/>
            <person name="Rosa C.A."/>
            <person name="Scheuner C."/>
            <person name="Sibirny A.A."/>
            <person name="Slot J.C."/>
            <person name="Stielow J.B."/>
            <person name="Sun H."/>
            <person name="Kurtzman C.P."/>
            <person name="Blackwell M."/>
            <person name="Grigoriev I.V."/>
            <person name="Jeffries T.W."/>
        </authorList>
    </citation>
    <scope>NUCLEOTIDE SEQUENCE [LARGE SCALE GENOMIC DNA]</scope>
    <source>
        <strain evidence="15 16">DSM 6958</strain>
    </source>
</reference>
<evidence type="ECO:0000256" key="9">
    <source>
        <dbReference type="ARBA" id="ARBA00022989"/>
    </source>
</evidence>
<dbReference type="Gene3D" id="3.40.50.2000">
    <property type="entry name" value="Glycogen Phosphorylase B"/>
    <property type="match status" value="1"/>
</dbReference>
<dbReference type="Pfam" id="PF15924">
    <property type="entry name" value="ALG11_N"/>
    <property type="match status" value="1"/>
</dbReference>
<dbReference type="EMBL" id="KV454409">
    <property type="protein sequence ID" value="ODQ65784.1"/>
    <property type="molecule type" value="Genomic_DNA"/>
</dbReference>
<evidence type="ECO:0000256" key="7">
    <source>
        <dbReference type="ARBA" id="ARBA00022692"/>
    </source>
</evidence>
<evidence type="ECO:0000259" key="13">
    <source>
        <dbReference type="Pfam" id="PF00534"/>
    </source>
</evidence>
<comment type="function">
    <text evidence="12">GDP-Man:Man(3)GlcNAc(2)-PP-Dol alpha-1,2-mannosyltransferase that operates in the biosynthetic pathway of dolichol-linked oligosaccharides, the glycan precursors employed in protein asparagine (N)-glycosylation. The assembly of dolichol-linked oligosaccharides begins on the cytosolic side of the endoplasmic reticulum membrane and finishes in its lumen. The sequential addition of sugars to dolichol pyrophosphate produces dolichol-linked oligosaccharides containing fourteen sugars, including two GlcNAcs, nine mannoses and three glucoses. Once assembled, the oligosaccharide is transferred from the lipid to nascent proteins by oligosaccharyltransferases. Catalyzes, on the cytoplasmic face of the endoplasmic reticulum, the addition of the fourth and fifth mannose residues to the dolichol-linked oligosaccharide chain, to produce Man(5)GlcNAc(2)-PP-dolichol core oligosaccharide.</text>
</comment>